<evidence type="ECO:0000256" key="3">
    <source>
        <dbReference type="ARBA" id="ARBA00023002"/>
    </source>
</evidence>
<evidence type="ECO:0000313" key="11">
    <source>
        <dbReference type="EMBL" id="KAH7027147.1"/>
    </source>
</evidence>
<protein>
    <recommendedName>
        <fullName evidence="7 8">Multifunctional fusion protein</fullName>
    </recommendedName>
    <domain>
        <recommendedName>
            <fullName evidence="8">Delta-1-pyrroline-5-carboxylate dehydrogenase</fullName>
            <shortName evidence="8">P5C dehydrogenase</shortName>
        </recommendedName>
        <alternativeName>
            <fullName evidence="7">L-glutamate gamma-semialdehyde dehydrogenase</fullName>
        </alternativeName>
    </domain>
    <domain>
        <recommendedName>
            <fullName evidence="7">L-glutamate gamma-semialdehyde dehydrogenase</fullName>
            <ecNumber evidence="7">1.2.1.88</ecNumber>
        </recommendedName>
    </domain>
</protein>
<comment type="pathway">
    <text evidence="1 7">Amino-acid degradation; L-proline degradation into L-glutamate; L-glutamate from L-proline: step 2/2.</text>
</comment>
<dbReference type="CDD" id="cd07123">
    <property type="entry name" value="ALDH_F4-17_P5CDH"/>
    <property type="match status" value="1"/>
</dbReference>
<keyword evidence="5 7" id="KW-0642">Proline metabolism</keyword>
<dbReference type="EC" id="1.2.1.88" evidence="7"/>
<evidence type="ECO:0000256" key="2">
    <source>
        <dbReference type="ARBA" id="ARBA00009986"/>
    </source>
</evidence>
<dbReference type="InterPro" id="IPR015590">
    <property type="entry name" value="Aldehyde_DH_dom"/>
</dbReference>
<name>A0ABQ8FUH8_9PEZI</name>
<dbReference type="InterPro" id="IPR016163">
    <property type="entry name" value="Ald_DH_C"/>
</dbReference>
<keyword evidence="4 7" id="KW-0520">NAD</keyword>
<dbReference type="SUPFAM" id="SSF53720">
    <property type="entry name" value="ALDH-like"/>
    <property type="match status" value="1"/>
</dbReference>
<feature type="region of interest" description="Disordered" evidence="9">
    <location>
        <begin position="1"/>
        <end position="33"/>
    </location>
</feature>
<comment type="catalytic activity">
    <reaction evidence="6 7">
        <text>L-glutamate 5-semialdehyde + NAD(+) + H2O = L-glutamate + NADH + 2 H(+)</text>
        <dbReference type="Rhea" id="RHEA:30235"/>
        <dbReference type="ChEBI" id="CHEBI:15377"/>
        <dbReference type="ChEBI" id="CHEBI:15378"/>
        <dbReference type="ChEBI" id="CHEBI:29985"/>
        <dbReference type="ChEBI" id="CHEBI:57540"/>
        <dbReference type="ChEBI" id="CHEBI:57945"/>
        <dbReference type="ChEBI" id="CHEBI:58066"/>
        <dbReference type="EC" id="1.2.1.88"/>
    </reaction>
</comment>
<dbReference type="Gene3D" id="3.40.605.10">
    <property type="entry name" value="Aldehyde Dehydrogenase, Chain A, domain 1"/>
    <property type="match status" value="1"/>
</dbReference>
<keyword evidence="3 7" id="KW-0560">Oxidoreductase</keyword>
<organism evidence="11 12">
    <name type="scientific">Macrophomina phaseolina</name>
    <dbReference type="NCBI Taxonomy" id="35725"/>
    <lineage>
        <taxon>Eukaryota</taxon>
        <taxon>Fungi</taxon>
        <taxon>Dikarya</taxon>
        <taxon>Ascomycota</taxon>
        <taxon>Pezizomycotina</taxon>
        <taxon>Dothideomycetes</taxon>
        <taxon>Dothideomycetes incertae sedis</taxon>
        <taxon>Botryosphaeriales</taxon>
        <taxon>Botryosphaeriaceae</taxon>
        <taxon>Macrophomina</taxon>
    </lineage>
</organism>
<evidence type="ECO:0000256" key="6">
    <source>
        <dbReference type="ARBA" id="ARBA00048142"/>
    </source>
</evidence>
<keyword evidence="12" id="KW-1185">Reference proteome</keyword>
<comment type="caution">
    <text evidence="11">The sequence shown here is derived from an EMBL/GenBank/DDBJ whole genome shotgun (WGS) entry which is preliminary data.</text>
</comment>
<evidence type="ECO:0000256" key="5">
    <source>
        <dbReference type="ARBA" id="ARBA00023062"/>
    </source>
</evidence>
<dbReference type="NCBIfam" id="TIGR01236">
    <property type="entry name" value="D1pyr5carbox1"/>
    <property type="match status" value="1"/>
</dbReference>
<evidence type="ECO:0000313" key="12">
    <source>
        <dbReference type="Proteomes" id="UP000774617"/>
    </source>
</evidence>
<proteinExistence type="inferred from homology"/>
<dbReference type="InterPro" id="IPR016162">
    <property type="entry name" value="Ald_DH_N"/>
</dbReference>
<evidence type="ECO:0000256" key="1">
    <source>
        <dbReference type="ARBA" id="ARBA00004786"/>
    </source>
</evidence>
<dbReference type="InterPro" id="IPR016160">
    <property type="entry name" value="Ald_DH_CS_CYS"/>
</dbReference>
<dbReference type="Gene3D" id="3.40.309.10">
    <property type="entry name" value="Aldehyde Dehydrogenase, Chain A, domain 2"/>
    <property type="match status" value="1"/>
</dbReference>
<reference evidence="11 12" key="1">
    <citation type="journal article" date="2021" name="Nat. Commun.">
        <title>Genetic determinants of endophytism in the Arabidopsis root mycobiome.</title>
        <authorList>
            <person name="Mesny F."/>
            <person name="Miyauchi S."/>
            <person name="Thiergart T."/>
            <person name="Pickel B."/>
            <person name="Atanasova L."/>
            <person name="Karlsson M."/>
            <person name="Huettel B."/>
            <person name="Barry K.W."/>
            <person name="Haridas S."/>
            <person name="Chen C."/>
            <person name="Bauer D."/>
            <person name="Andreopoulos W."/>
            <person name="Pangilinan J."/>
            <person name="LaButti K."/>
            <person name="Riley R."/>
            <person name="Lipzen A."/>
            <person name="Clum A."/>
            <person name="Drula E."/>
            <person name="Henrissat B."/>
            <person name="Kohler A."/>
            <person name="Grigoriev I.V."/>
            <person name="Martin F.M."/>
            <person name="Hacquard S."/>
        </authorList>
    </citation>
    <scope>NUCLEOTIDE SEQUENCE [LARGE SCALE GENOMIC DNA]</scope>
    <source>
        <strain evidence="11 12">MPI-SDFR-AT-0080</strain>
    </source>
</reference>
<dbReference type="InterPro" id="IPR005931">
    <property type="entry name" value="P5CDH/ALDH4A1"/>
</dbReference>
<dbReference type="InterPro" id="IPR016161">
    <property type="entry name" value="Ald_DH/histidinol_DH"/>
</dbReference>
<dbReference type="PROSITE" id="PS00070">
    <property type="entry name" value="ALDEHYDE_DEHYDR_CYS"/>
    <property type="match status" value="1"/>
</dbReference>
<dbReference type="Proteomes" id="UP000774617">
    <property type="component" value="Unassembled WGS sequence"/>
</dbReference>
<evidence type="ECO:0000256" key="7">
    <source>
        <dbReference type="RuleBase" id="RU366016"/>
    </source>
</evidence>
<dbReference type="PANTHER" id="PTHR42862:SF1">
    <property type="entry name" value="DELTA-1-PYRROLINE-5-CARBOXYLATE DEHYDROGENASE 2, ISOFORM A-RELATED"/>
    <property type="match status" value="1"/>
</dbReference>
<feature type="domain" description="Aldehyde dehydrogenase" evidence="10">
    <location>
        <begin position="98"/>
        <end position="566"/>
    </location>
</feature>
<evidence type="ECO:0000256" key="9">
    <source>
        <dbReference type="SAM" id="MobiDB-lite"/>
    </source>
</evidence>
<evidence type="ECO:0000259" key="10">
    <source>
        <dbReference type="Pfam" id="PF00171"/>
    </source>
</evidence>
<dbReference type="EMBL" id="JAGTJR010000052">
    <property type="protein sequence ID" value="KAH7027147.1"/>
    <property type="molecule type" value="Genomic_DNA"/>
</dbReference>
<evidence type="ECO:0000256" key="4">
    <source>
        <dbReference type="ARBA" id="ARBA00023027"/>
    </source>
</evidence>
<gene>
    <name evidence="11" type="ORF">B0J12DRAFT_684829</name>
</gene>
<dbReference type="Pfam" id="PF00171">
    <property type="entry name" value="Aldedh"/>
    <property type="match status" value="1"/>
</dbReference>
<sequence>MAASKGGLQSLNQLKSCPRPRINPPQWPSSAASRKMGHLATFKVPTVDNEPNQHYAKGSVDRKKLQDALEKMKKQGAVEVPVFVAGKEIKSSAVGTQSNPSSHADPVARFSNATAANVATAIDSALEAKPAWENLSFADRASVFLKAADLISTKYRYDIMAATMLGQGKNAWQAEIDSAAELCDFLRFNVQYAQETLASQPVHHAPGVWNRVEYRPLEGFVYAITPFNFTAIAGNLPCAPALMGNVVVWKPSPAAMASNWLLYKILLEAGLPPNVIQFVPGDAQEVTKVVLGHREFAALHFTGSTQVFRSLYGQISSGVADGTYQGYPRIVGETGGKNFHLLHPTAHVENAAKQTVRGAFEYQGQKCSATSRLYVPKSLWPAVKEILVAETAALKIGDPSDFSNFCGPVIHEASFKKLSGVIDEAKNDPELELLVGGKYDGSKGYYIHPTIYATSNPAHPLLSRELFGPILVAYVYDDAAPDSFAKICKTIDRTTDYALTGAVFAQDRQAIRFAEEALRNSAGNFYVNCKSTGAVVGQQPFGGARASGTNDKAGSANLLSRFVSMRAIKEEFLPLEKVPYPSNEV</sequence>
<evidence type="ECO:0000256" key="8">
    <source>
        <dbReference type="RuleBase" id="RU366030"/>
    </source>
</evidence>
<accession>A0ABQ8FUH8</accession>
<dbReference type="PANTHER" id="PTHR42862">
    <property type="entry name" value="DELTA-1-PYRROLINE-5-CARBOXYLATE DEHYDROGENASE 1, ISOFORM A-RELATED"/>
    <property type="match status" value="1"/>
</dbReference>
<comment type="similarity">
    <text evidence="2 7">Belongs to the aldehyde dehydrogenase family.</text>
</comment>
<dbReference type="InterPro" id="IPR050485">
    <property type="entry name" value="Proline_metab_enzyme"/>
</dbReference>